<reference evidence="1 2" key="1">
    <citation type="submission" date="2021-05" db="EMBL/GenBank/DDBJ databases">
        <title>Draft Whole Genome Sequencing Of Biosensor Chromobacterium violaceum Strain CV026 Reveals A Regulatory RNA In Chromobacterium violaceum Phenotype Regulatory Network.</title>
        <authorList>
            <person name="Hong K.W."/>
            <person name="Chan K.G."/>
            <person name="Chang C.-Y."/>
        </authorList>
    </citation>
    <scope>NUCLEOTIDE SEQUENCE [LARGE SCALE GENOMIC DNA]</scope>
    <source>
        <strain evidence="1 2">ATCC 31532</strain>
    </source>
</reference>
<dbReference type="CDD" id="cd05483">
    <property type="entry name" value="retropepsin_like_bacteria"/>
    <property type="match status" value="2"/>
</dbReference>
<keyword evidence="1" id="KW-0378">Hydrolase</keyword>
<proteinExistence type="predicted"/>
<dbReference type="Pfam" id="PF13650">
    <property type="entry name" value="Asp_protease_2"/>
    <property type="match status" value="2"/>
</dbReference>
<dbReference type="GO" id="GO:0008233">
    <property type="term" value="F:peptidase activity"/>
    <property type="evidence" value="ECO:0007669"/>
    <property type="project" value="UniProtKB-KW"/>
</dbReference>
<dbReference type="SUPFAM" id="SSF50630">
    <property type="entry name" value="Acid proteases"/>
    <property type="match status" value="2"/>
</dbReference>
<accession>A0ABS7F8J5</accession>
<dbReference type="InterPro" id="IPR021109">
    <property type="entry name" value="Peptidase_aspartic_dom_sf"/>
</dbReference>
<keyword evidence="1" id="KW-0645">Protease</keyword>
<name>A0ABS7F8J5_9NEIS</name>
<evidence type="ECO:0000313" key="1">
    <source>
        <dbReference type="EMBL" id="MBW8286410.1"/>
    </source>
</evidence>
<dbReference type="InterPro" id="IPR034122">
    <property type="entry name" value="Retropepsin-like_bacterial"/>
</dbReference>
<organism evidence="1 2">
    <name type="scientific">Chromobacterium subtsugae</name>
    <dbReference type="NCBI Taxonomy" id="251747"/>
    <lineage>
        <taxon>Bacteria</taxon>
        <taxon>Pseudomonadati</taxon>
        <taxon>Pseudomonadota</taxon>
        <taxon>Betaproteobacteria</taxon>
        <taxon>Neisseriales</taxon>
        <taxon>Chromobacteriaceae</taxon>
        <taxon>Chromobacterium</taxon>
    </lineage>
</organism>
<dbReference type="Proteomes" id="UP000711178">
    <property type="component" value="Unassembled WGS sequence"/>
</dbReference>
<dbReference type="EMBL" id="JAHDTB010000001">
    <property type="protein sequence ID" value="MBW8286410.1"/>
    <property type="molecule type" value="Genomic_DNA"/>
</dbReference>
<evidence type="ECO:0000313" key="2">
    <source>
        <dbReference type="Proteomes" id="UP000711178"/>
    </source>
</evidence>
<dbReference type="GeneID" id="89687910"/>
<gene>
    <name evidence="1" type="ORF">KIF53_01995</name>
</gene>
<comment type="caution">
    <text evidence="1">The sequence shown here is derived from an EMBL/GenBank/DDBJ whole genome shotgun (WGS) entry which is preliminary data.</text>
</comment>
<keyword evidence="2" id="KW-1185">Reference proteome</keyword>
<dbReference type="GO" id="GO:0006508">
    <property type="term" value="P:proteolysis"/>
    <property type="evidence" value="ECO:0007669"/>
    <property type="project" value="UniProtKB-KW"/>
</dbReference>
<protein>
    <submittedName>
        <fullName evidence="1">Aspartyl protease family protein</fullName>
    </submittedName>
</protein>
<sequence>MILALKISITGQFECFPLRLREARKFHAGLNRGWRANKNEEEHQVNANKKVALALLAGSFGFASPAQSAPSGADSSPTPFSVPLAKQANGFVAVKARLNGVDGRFLLDSGASMTCVDRKQAARFGLENQGTTRTSHGSAGATEIKRVADKRLEWGGRLAADKLAVYLTDFDAINQGLAEEGVAAVDGVIGMDVLAEQYAVLDYGQQQLRLGKDAKPAAAFDRLPLTSLGGRQLMVEGVINGVKGRFIIDTAAGGTFVTDDAHAARFHLVRQPGANQVHGVGGSVESHFYLLDSLQLGPRFTLRQQKVETMDLAGVNASLKAKGLEEVDGLLGANVLNQGAAVFDIGQQVLQLKPLI</sequence>
<dbReference type="Gene3D" id="2.40.70.10">
    <property type="entry name" value="Acid Proteases"/>
    <property type="match status" value="2"/>
</dbReference>
<dbReference type="RefSeq" id="WP_080770135.1">
    <property type="nucleotide sequence ID" value="NZ_CP142381.1"/>
</dbReference>